<reference evidence="2 3" key="1">
    <citation type="submission" date="2015-04" db="EMBL/GenBank/DDBJ databases">
        <title>Whole genome shotgun sequence of Flavihumibacter petaseus NBRC 106054.</title>
        <authorList>
            <person name="Miyazawa S."/>
            <person name="Hosoyama A."/>
            <person name="Hashimoto M."/>
            <person name="Noguchi M."/>
            <person name="Tsuchikane K."/>
            <person name="Ohji S."/>
            <person name="Yamazoe A."/>
            <person name="Ichikawa N."/>
            <person name="Kimura A."/>
            <person name="Fujita N."/>
        </authorList>
    </citation>
    <scope>NUCLEOTIDE SEQUENCE [LARGE SCALE GENOMIC DNA]</scope>
    <source>
        <strain evidence="2 3">NBRC 106054</strain>
    </source>
</reference>
<evidence type="ECO:0000259" key="1">
    <source>
        <dbReference type="Pfam" id="PF14129"/>
    </source>
</evidence>
<feature type="domain" description="DUF4296" evidence="1">
    <location>
        <begin position="27"/>
        <end position="103"/>
    </location>
</feature>
<dbReference type="EMBL" id="BBWV01000008">
    <property type="protein sequence ID" value="GAO45695.1"/>
    <property type="molecule type" value="Genomic_DNA"/>
</dbReference>
<dbReference type="PROSITE" id="PS51257">
    <property type="entry name" value="PROKAR_LIPOPROTEIN"/>
    <property type="match status" value="1"/>
</dbReference>
<comment type="caution">
    <text evidence="2">The sequence shown here is derived from an EMBL/GenBank/DDBJ whole genome shotgun (WGS) entry which is preliminary data.</text>
</comment>
<dbReference type="OrthoDB" id="672534at2"/>
<gene>
    <name evidence="2" type="ORF">FPE01S_08_00150</name>
</gene>
<name>A0A0E9N8H5_9BACT</name>
<protein>
    <recommendedName>
        <fullName evidence="1">DUF4296 domain-containing protein</fullName>
    </recommendedName>
</protein>
<keyword evidence="3" id="KW-1185">Reference proteome</keyword>
<accession>A0A0E9N8H5</accession>
<evidence type="ECO:0000313" key="3">
    <source>
        <dbReference type="Proteomes" id="UP000033121"/>
    </source>
</evidence>
<sequence>MKEWCIVLLALLVITGCGRQKEKSPALSRQQMVPIVYGLMLADEYSLQRSIKDSSLVVKEFRAEKYLQVFDLNKTDRKTFVASLQYYEGHPDQLKAIFDSVEAVATRRRYEKYAGEKPAPLKDRKPKTVPVK</sequence>
<dbReference type="STRING" id="1220578.FPE01S_08_00150"/>
<proteinExistence type="predicted"/>
<dbReference type="RefSeq" id="WP_083990477.1">
    <property type="nucleotide sequence ID" value="NZ_BBWV01000008.1"/>
</dbReference>
<dbReference type="InterPro" id="IPR025381">
    <property type="entry name" value="DUF4296"/>
</dbReference>
<evidence type="ECO:0000313" key="2">
    <source>
        <dbReference type="EMBL" id="GAO45695.1"/>
    </source>
</evidence>
<dbReference type="AlphaFoldDB" id="A0A0E9N8H5"/>
<organism evidence="2 3">
    <name type="scientific">Flavihumibacter petaseus NBRC 106054</name>
    <dbReference type="NCBI Taxonomy" id="1220578"/>
    <lineage>
        <taxon>Bacteria</taxon>
        <taxon>Pseudomonadati</taxon>
        <taxon>Bacteroidota</taxon>
        <taxon>Chitinophagia</taxon>
        <taxon>Chitinophagales</taxon>
        <taxon>Chitinophagaceae</taxon>
        <taxon>Flavihumibacter</taxon>
    </lineage>
</organism>
<dbReference type="Pfam" id="PF14129">
    <property type="entry name" value="DUF4296"/>
    <property type="match status" value="1"/>
</dbReference>
<dbReference type="Proteomes" id="UP000033121">
    <property type="component" value="Unassembled WGS sequence"/>
</dbReference>